<dbReference type="PANTHER" id="PTHR24223">
    <property type="entry name" value="ATP-BINDING CASSETTE SUB-FAMILY C"/>
    <property type="match status" value="1"/>
</dbReference>
<keyword evidence="8 12" id="KW-1133">Transmembrane helix</keyword>
<feature type="region of interest" description="Disordered" evidence="11">
    <location>
        <begin position="580"/>
        <end position="600"/>
    </location>
</feature>
<dbReference type="GO" id="GO:0016887">
    <property type="term" value="F:ATP hydrolysis activity"/>
    <property type="evidence" value="ECO:0007669"/>
    <property type="project" value="InterPro"/>
</dbReference>
<keyword evidence="16" id="KW-1185">Reference proteome</keyword>
<dbReference type="PANTHER" id="PTHR24223:SF399">
    <property type="entry name" value="ABC TRANSPORTER ATNG"/>
    <property type="match status" value="1"/>
</dbReference>
<dbReference type="SUPFAM" id="SSF52540">
    <property type="entry name" value="P-loop containing nucleoside triphosphate hydrolases"/>
    <property type="match status" value="2"/>
</dbReference>
<name>A0A0F7ZTZ4_9HYPO</name>
<keyword evidence="4" id="KW-1003">Cell membrane</keyword>
<dbReference type="InterPro" id="IPR027417">
    <property type="entry name" value="P-loop_NTPase"/>
</dbReference>
<dbReference type="EMBL" id="KQ030530">
    <property type="protein sequence ID" value="KJZ73968.1"/>
    <property type="molecule type" value="Genomic_DNA"/>
</dbReference>
<feature type="transmembrane region" description="Helical" evidence="12">
    <location>
        <begin position="90"/>
        <end position="115"/>
    </location>
</feature>
<evidence type="ECO:0000256" key="6">
    <source>
        <dbReference type="ARBA" id="ARBA00022741"/>
    </source>
</evidence>
<evidence type="ECO:0000256" key="5">
    <source>
        <dbReference type="ARBA" id="ARBA00022692"/>
    </source>
</evidence>
<dbReference type="InterPro" id="IPR044726">
    <property type="entry name" value="ABCC_6TM_D2"/>
</dbReference>
<dbReference type="SUPFAM" id="SSF90123">
    <property type="entry name" value="ABC transporter transmembrane region"/>
    <property type="match status" value="2"/>
</dbReference>
<feature type="transmembrane region" description="Helical" evidence="12">
    <location>
        <begin position="263"/>
        <end position="282"/>
    </location>
</feature>
<feature type="transmembrane region" description="Helical" evidence="12">
    <location>
        <begin position="302"/>
        <end position="324"/>
    </location>
</feature>
<dbReference type="PROSITE" id="PS50929">
    <property type="entry name" value="ABC_TM1F"/>
    <property type="match status" value="2"/>
</dbReference>
<evidence type="ECO:0000256" key="4">
    <source>
        <dbReference type="ARBA" id="ARBA00022475"/>
    </source>
</evidence>
<dbReference type="Pfam" id="PF00664">
    <property type="entry name" value="ABC_membrane"/>
    <property type="match status" value="1"/>
</dbReference>
<feature type="domain" description="ABC transmembrane type-1" evidence="14">
    <location>
        <begin position="273"/>
        <end position="546"/>
    </location>
</feature>
<dbReference type="Gene3D" id="1.20.1560.10">
    <property type="entry name" value="ABC transporter type 1, transmembrane domain"/>
    <property type="match status" value="2"/>
</dbReference>
<feature type="transmembrane region" description="Helical" evidence="12">
    <location>
        <begin position="1020"/>
        <end position="1053"/>
    </location>
</feature>
<feature type="transmembrane region" description="Helical" evidence="12">
    <location>
        <begin position="59"/>
        <end position="78"/>
    </location>
</feature>
<dbReference type="GO" id="GO:0140359">
    <property type="term" value="F:ABC-type transporter activity"/>
    <property type="evidence" value="ECO:0007669"/>
    <property type="project" value="InterPro"/>
</dbReference>
<feature type="transmembrane region" description="Helical" evidence="12">
    <location>
        <begin position="938"/>
        <end position="962"/>
    </location>
</feature>
<evidence type="ECO:0000313" key="15">
    <source>
        <dbReference type="EMBL" id="KJZ73968.1"/>
    </source>
</evidence>
<feature type="transmembrane region" description="Helical" evidence="12">
    <location>
        <begin position="388"/>
        <end position="412"/>
    </location>
</feature>
<dbReference type="SMART" id="SM00382">
    <property type="entry name" value="AAA"/>
    <property type="match status" value="2"/>
</dbReference>
<dbReference type="PROSITE" id="PS50893">
    <property type="entry name" value="ABC_TRANSPORTER_2"/>
    <property type="match status" value="2"/>
</dbReference>
<keyword evidence="7" id="KW-0067">ATP-binding</keyword>
<dbReference type="Pfam" id="PF24357">
    <property type="entry name" value="TMD0_ABC"/>
    <property type="match status" value="1"/>
</dbReference>
<dbReference type="Pfam" id="PF00005">
    <property type="entry name" value="ABC_tran"/>
    <property type="match status" value="2"/>
</dbReference>
<evidence type="ECO:0000256" key="7">
    <source>
        <dbReference type="ARBA" id="ARBA00022840"/>
    </source>
</evidence>
<keyword evidence="10" id="KW-0325">Glycoprotein</keyword>
<evidence type="ECO:0008006" key="17">
    <source>
        <dbReference type="Google" id="ProtNLM"/>
    </source>
</evidence>
<dbReference type="InterPro" id="IPR003593">
    <property type="entry name" value="AAA+_ATPase"/>
</dbReference>
<dbReference type="InterPro" id="IPR056227">
    <property type="entry name" value="TMD0_ABC"/>
</dbReference>
<evidence type="ECO:0000256" key="10">
    <source>
        <dbReference type="ARBA" id="ARBA00023180"/>
    </source>
</evidence>
<keyword evidence="3" id="KW-0813">Transport</keyword>
<dbReference type="Gene3D" id="3.40.50.300">
    <property type="entry name" value="P-loop containing nucleotide triphosphate hydrolases"/>
    <property type="match status" value="2"/>
</dbReference>
<evidence type="ECO:0000259" key="14">
    <source>
        <dbReference type="PROSITE" id="PS50929"/>
    </source>
</evidence>
<evidence type="ECO:0000256" key="12">
    <source>
        <dbReference type="SAM" id="Phobius"/>
    </source>
</evidence>
<feature type="domain" description="ABC transmembrane type-1" evidence="14">
    <location>
        <begin position="902"/>
        <end position="1180"/>
    </location>
</feature>
<keyword evidence="9 12" id="KW-0472">Membrane</keyword>
<organism evidence="15 16">
    <name type="scientific">Hirsutella minnesotensis 3608</name>
    <dbReference type="NCBI Taxonomy" id="1043627"/>
    <lineage>
        <taxon>Eukaryota</taxon>
        <taxon>Fungi</taxon>
        <taxon>Dikarya</taxon>
        <taxon>Ascomycota</taxon>
        <taxon>Pezizomycotina</taxon>
        <taxon>Sordariomycetes</taxon>
        <taxon>Hypocreomycetidae</taxon>
        <taxon>Hypocreales</taxon>
        <taxon>Ophiocordycipitaceae</taxon>
        <taxon>Hirsutella</taxon>
    </lineage>
</organism>
<feature type="domain" description="ABC transporter" evidence="13">
    <location>
        <begin position="621"/>
        <end position="846"/>
    </location>
</feature>
<dbReference type="Proteomes" id="UP000054481">
    <property type="component" value="Unassembled WGS sequence"/>
</dbReference>
<evidence type="ECO:0000256" key="1">
    <source>
        <dbReference type="ARBA" id="ARBA00004651"/>
    </source>
</evidence>
<gene>
    <name evidence="15" type="ORF">HIM_06636</name>
</gene>
<proteinExistence type="inferred from homology"/>
<comment type="subcellular location">
    <subcellularLocation>
        <location evidence="1">Cell membrane</location>
        <topology evidence="1">Multi-pass membrane protein</topology>
    </subcellularLocation>
</comment>
<feature type="transmembrane region" description="Helical" evidence="12">
    <location>
        <begin position="1122"/>
        <end position="1143"/>
    </location>
</feature>
<evidence type="ECO:0000256" key="9">
    <source>
        <dbReference type="ARBA" id="ARBA00023136"/>
    </source>
</evidence>
<evidence type="ECO:0000256" key="3">
    <source>
        <dbReference type="ARBA" id="ARBA00022448"/>
    </source>
</evidence>
<dbReference type="OrthoDB" id="6500128at2759"/>
<comment type="similarity">
    <text evidence="2">Belongs to the ABC transporter superfamily. ABCC family. Conjugate transporter (TC 3.A.1.208) subfamily.</text>
</comment>
<dbReference type="CDD" id="cd18580">
    <property type="entry name" value="ABC_6TM_ABCC_D2"/>
    <property type="match status" value="1"/>
</dbReference>
<evidence type="ECO:0000256" key="8">
    <source>
        <dbReference type="ARBA" id="ARBA00022989"/>
    </source>
</evidence>
<dbReference type="InterPro" id="IPR011527">
    <property type="entry name" value="ABC1_TM_dom"/>
</dbReference>
<dbReference type="InterPro" id="IPR017871">
    <property type="entry name" value="ABC_transporter-like_CS"/>
</dbReference>
<feature type="compositionally biased region" description="Basic and acidic residues" evidence="11">
    <location>
        <begin position="583"/>
        <end position="600"/>
    </location>
</feature>
<dbReference type="PROSITE" id="PS00211">
    <property type="entry name" value="ABC_TRANSPORTER_1"/>
    <property type="match status" value="2"/>
</dbReference>
<reference evidence="15 16" key="1">
    <citation type="journal article" date="2014" name="Genome Biol. Evol.">
        <title>Comparative genomics and transcriptomics analyses reveal divergent lifestyle features of nematode endoparasitic fungus Hirsutella minnesotensis.</title>
        <authorList>
            <person name="Lai Y."/>
            <person name="Liu K."/>
            <person name="Zhang X."/>
            <person name="Zhang X."/>
            <person name="Li K."/>
            <person name="Wang N."/>
            <person name="Shu C."/>
            <person name="Wu Y."/>
            <person name="Wang C."/>
            <person name="Bushley K.E."/>
            <person name="Xiang M."/>
            <person name="Liu X."/>
        </authorList>
    </citation>
    <scope>NUCLEOTIDE SEQUENCE [LARGE SCALE GENOMIC DNA]</scope>
    <source>
        <strain evidence="15 16">3608</strain>
    </source>
</reference>
<dbReference type="FunFam" id="1.20.1560.10:FF:000055">
    <property type="entry name" value="ABC multidrug transporter (Eurofung)"/>
    <property type="match status" value="1"/>
</dbReference>
<evidence type="ECO:0000256" key="2">
    <source>
        <dbReference type="ARBA" id="ARBA00009726"/>
    </source>
</evidence>
<protein>
    <recommendedName>
        <fullName evidence="17">ABC transporter</fullName>
    </recommendedName>
</protein>
<sequence>MSAKSMTDESLGPQLGPAFDFALLFEQTTLTILPSALLLLCAPIYIYRVTRKPVCARSGWLLWVKLIGSFLLFGVEVANLTLWRLSLASVSAYTTSLVAAALSCASAVCVGALFYTEHRHSPRPSTLLSLYLTVSLLFEAIKTRSLFRRDGLLAESSLSAAATGLRLFLLIVAEISKRSLLHEFSRVAGPEETSGFWGRSLFLWLHSVFRMGFRGCIKIDDLQDSGTTFTSVRLLSKFEDAWSKEDKTSKESLTKACLRALKWPLLTAVFPRLCLIAFTFAQPFLLQNLVVIIGRVNLSHEAIASLFGATIIIYLGIGISKVHYLHSTYRFMTMLRGCLISAMYKKTLRLNASQLKEVAAMTLMSADMDGIEMGLSELHNVWASILELVLGIYLLAKIVGGACFLVIVPGFISAIASFEIARRTGPAHVAWNQKTETRVSAISNILSQLKSIKTSGLGCAIADSIQTLRVIEIDQSKTHRILWIGMQVVASVSSNVTPVVVIAGGLFWTMFSGQLNATEAFTTLSIVALASRPLATLLRAYPQIASALGCFRRIQEFLLLGEVTDQRTIGHAFWSKSAMTEASSDKQSTRTRSGGEDTRIKRTRGTRSMLTLKPDRSVAELKNATIALRTGSEAVLKSVNVKLMPCNLIMVVGPIASGKTTLLKALLGEAHVMSGSVFVEYRAIAFCDQVPWLRNASIRDNILCLSPYDHDWYQSVIYACCLEEDLQALDQGDESMAGSDGMNISGGQKQRIALARAVYSRRPIMILDDVLSSLDATTSKIILSRLFAKNGLLKRTGTTVVMATHAREHLFVADSILELDGAGHISERLVLANPRARVPFQDEMRIVNEKRTGISHFSEPFQQSDTFATSSQLDKLEDEEIREIRKGDVALYAFYLSSIGKALFGVWLVTVAVSAVSEKLPQIWIRVWLENNAKNNRYFIGYACFGVMSSLLFMAMLAFYLLKLVPISAETLHRMLLDAVMKANLGYFSSIDTGSLLNRFSQDMTLISQVLPMSVANVSYVAFCALADLAVIAAGADYAAAIIPVFAFTLYFLQKYYLRTSRQMRHLDLGAIAPLCTQFTETAAGMQHIRAFGWQADILAQSLRLLDRSQKPHYYMFCIQRWLMLVLDLCVLGVAVVLVAFALNFAQTTSKSAIGLALVHVIGFSENLSDLIEAWMEVETSLGALSRLRRFLEKTSPKKDSGANAYKLPEQWPQRGAIRLDSVTARYGCVSKAPVLHNVSATIEPGQKVGIVGRSGSGKSSFILVLLGLIEHSGSVTIDGVDISRIDNEHVRTRVTVLPQDPILLPGSVRHNLVPQTETSAGQPAVSEAAMVEALCSVGLIAHVASRGGLDADLASMDFSQGQKQLLSLVRAVLHHGSTNSQIVLLDEATSSLDRETEARMQAFMAEAFAGCTRIVVAHRPEAIQDADVVFELSAGKLIRTSRRQGIESVGKINEK</sequence>
<evidence type="ECO:0000313" key="16">
    <source>
        <dbReference type="Proteomes" id="UP000054481"/>
    </source>
</evidence>
<feature type="transmembrane region" description="Helical" evidence="12">
    <location>
        <begin position="892"/>
        <end position="917"/>
    </location>
</feature>
<dbReference type="CDD" id="cd03250">
    <property type="entry name" value="ABCC_MRP_domain1"/>
    <property type="match status" value="1"/>
</dbReference>
<dbReference type="InterPro" id="IPR003439">
    <property type="entry name" value="ABC_transporter-like_ATP-bd"/>
</dbReference>
<keyword evidence="6" id="KW-0547">Nucleotide-binding</keyword>
<accession>A0A0F7ZTZ4</accession>
<evidence type="ECO:0000259" key="13">
    <source>
        <dbReference type="PROSITE" id="PS50893"/>
    </source>
</evidence>
<feature type="transmembrane region" description="Helical" evidence="12">
    <location>
        <begin position="29"/>
        <end position="47"/>
    </location>
</feature>
<dbReference type="FunFam" id="3.40.50.300:FF:002145">
    <property type="entry name" value="ABC transporter (MsbA subfamily)"/>
    <property type="match status" value="1"/>
</dbReference>
<dbReference type="InterPro" id="IPR050173">
    <property type="entry name" value="ABC_transporter_C-like"/>
</dbReference>
<feature type="domain" description="ABC transporter" evidence="13">
    <location>
        <begin position="1218"/>
        <end position="1456"/>
    </location>
</feature>
<dbReference type="GO" id="GO:0005524">
    <property type="term" value="F:ATP binding"/>
    <property type="evidence" value="ECO:0007669"/>
    <property type="project" value="UniProtKB-KW"/>
</dbReference>
<dbReference type="InterPro" id="IPR036640">
    <property type="entry name" value="ABC1_TM_sf"/>
</dbReference>
<keyword evidence="5 12" id="KW-0812">Transmembrane</keyword>
<dbReference type="GO" id="GO:0005886">
    <property type="term" value="C:plasma membrane"/>
    <property type="evidence" value="ECO:0007669"/>
    <property type="project" value="UniProtKB-SubCell"/>
</dbReference>
<evidence type="ECO:0000256" key="11">
    <source>
        <dbReference type="SAM" id="MobiDB-lite"/>
    </source>
</evidence>